<dbReference type="EMBL" id="JAVFWL010000006">
    <property type="protein sequence ID" value="KAK6762414.1"/>
    <property type="molecule type" value="Genomic_DNA"/>
</dbReference>
<evidence type="ECO:0000313" key="3">
    <source>
        <dbReference type="Proteomes" id="UP001303046"/>
    </source>
</evidence>
<accession>A0ABR1EIC7</accession>
<dbReference type="Proteomes" id="UP001303046">
    <property type="component" value="Unassembled WGS sequence"/>
</dbReference>
<keyword evidence="3" id="KW-1185">Reference proteome</keyword>
<name>A0ABR1EIC7_NECAM</name>
<gene>
    <name evidence="2" type="primary">Necator_chrX.g23380</name>
    <name evidence="2" type="ORF">RB195_023217</name>
</gene>
<reference evidence="2 3" key="1">
    <citation type="submission" date="2023-08" db="EMBL/GenBank/DDBJ databases">
        <title>A Necator americanus chromosomal reference genome.</title>
        <authorList>
            <person name="Ilik V."/>
            <person name="Petrzelkova K.J."/>
            <person name="Pardy F."/>
            <person name="Fuh T."/>
            <person name="Niatou-Singa F.S."/>
            <person name="Gouil Q."/>
            <person name="Baker L."/>
            <person name="Ritchie M.E."/>
            <person name="Jex A.R."/>
            <person name="Gazzola D."/>
            <person name="Li H."/>
            <person name="Toshio Fujiwara R."/>
            <person name="Zhan B."/>
            <person name="Aroian R.V."/>
            <person name="Pafco B."/>
            <person name="Schwarz E.M."/>
        </authorList>
    </citation>
    <scope>NUCLEOTIDE SEQUENCE [LARGE SCALE GENOMIC DNA]</scope>
    <source>
        <strain evidence="2 3">Aroian</strain>
        <tissue evidence="2">Whole animal</tissue>
    </source>
</reference>
<protein>
    <submittedName>
        <fullName evidence="2">Uncharacterized protein</fullName>
    </submittedName>
</protein>
<proteinExistence type="predicted"/>
<evidence type="ECO:0000313" key="2">
    <source>
        <dbReference type="EMBL" id="KAK6762414.1"/>
    </source>
</evidence>
<feature type="region of interest" description="Disordered" evidence="1">
    <location>
        <begin position="175"/>
        <end position="241"/>
    </location>
</feature>
<comment type="caution">
    <text evidence="2">The sequence shown here is derived from an EMBL/GenBank/DDBJ whole genome shotgun (WGS) entry which is preliminary data.</text>
</comment>
<evidence type="ECO:0000256" key="1">
    <source>
        <dbReference type="SAM" id="MobiDB-lite"/>
    </source>
</evidence>
<sequence length="241" mass="27500">MRLLGHLPKIRTKSTSRADRITAALAILTQPSAIVQTCQQIPACGQRTLPWPVGRQDEDIRRTTVHQDATKDIIYDTADTSSCRIHDAGLRRIAEELQILDRNRDRKADYLNEVSIADQLKQESLEEQMVSTLRTVMRTLRSADNMKRIIIDDTESQTETFAEDAECQASPIEQCDQSTQVEPRMQMSREVQTDKKLRTIADATHHEATPYTDNRHPNSAGRTNDKQRRQAPPRQKPTYPP</sequence>
<feature type="compositionally biased region" description="Basic and acidic residues" evidence="1">
    <location>
        <begin position="191"/>
        <end position="216"/>
    </location>
</feature>
<organism evidence="2 3">
    <name type="scientific">Necator americanus</name>
    <name type="common">Human hookworm</name>
    <dbReference type="NCBI Taxonomy" id="51031"/>
    <lineage>
        <taxon>Eukaryota</taxon>
        <taxon>Metazoa</taxon>
        <taxon>Ecdysozoa</taxon>
        <taxon>Nematoda</taxon>
        <taxon>Chromadorea</taxon>
        <taxon>Rhabditida</taxon>
        <taxon>Rhabditina</taxon>
        <taxon>Rhabditomorpha</taxon>
        <taxon>Strongyloidea</taxon>
        <taxon>Ancylostomatidae</taxon>
        <taxon>Bunostominae</taxon>
        <taxon>Necator</taxon>
    </lineage>
</organism>